<evidence type="ECO:0000313" key="8">
    <source>
        <dbReference type="EMBL" id="ADP09467.1"/>
    </source>
</evidence>
<dbReference type="PANTHER" id="PTHR30389:SF17">
    <property type="entry name" value="L(+)-TARTRATE DEHYDRATASE SUBUNIT ALPHA-RELATED"/>
    <property type="match status" value="1"/>
</dbReference>
<dbReference type="PANTHER" id="PTHR30389">
    <property type="entry name" value="FUMARATE HYDRATASE-RELATED"/>
    <property type="match status" value="1"/>
</dbReference>
<keyword evidence="4" id="KW-0408">Iron</keyword>
<gene>
    <name evidence="8" type="ORF">E48-1C_22</name>
</gene>
<dbReference type="NCBIfam" id="NF004885">
    <property type="entry name" value="PRK06246.1"/>
    <property type="match status" value="1"/>
</dbReference>
<evidence type="ECO:0000256" key="5">
    <source>
        <dbReference type="ARBA" id="ARBA00023014"/>
    </source>
</evidence>
<evidence type="ECO:0000256" key="6">
    <source>
        <dbReference type="ARBA" id="ARBA00023239"/>
    </source>
</evidence>
<dbReference type="NCBIfam" id="TIGR00722">
    <property type="entry name" value="ttdA_fumA_fumB"/>
    <property type="match status" value="1"/>
</dbReference>
<protein>
    <submittedName>
        <fullName evidence="8">Tartrate dehydratase subunit alpha</fullName>
    </submittedName>
</protein>
<keyword evidence="6" id="KW-0456">Lyase</keyword>
<dbReference type="EMBL" id="HQ214612">
    <property type="protein sequence ID" value="ADP09467.1"/>
    <property type="molecule type" value="Genomic_DNA"/>
</dbReference>
<dbReference type="GO" id="GO:0016829">
    <property type="term" value="F:lyase activity"/>
    <property type="evidence" value="ECO:0007669"/>
    <property type="project" value="UniProtKB-KW"/>
</dbReference>
<dbReference type="Pfam" id="PF05681">
    <property type="entry name" value="Fumerase"/>
    <property type="match status" value="1"/>
</dbReference>
<accession>G9BAU2</accession>
<organism evidence="8">
    <name type="scientific">uncultured marine crenarchaeote E48-1C</name>
    <dbReference type="NCBI Taxonomy" id="907718"/>
    <lineage>
        <taxon>Archaea</taxon>
        <taxon>Candidatus Bathyarchaeota</taxon>
        <taxon>environmental samples</taxon>
    </lineage>
</organism>
<keyword evidence="2" id="KW-0004">4Fe-4S</keyword>
<keyword evidence="5" id="KW-0411">Iron-sulfur</keyword>
<evidence type="ECO:0000256" key="4">
    <source>
        <dbReference type="ARBA" id="ARBA00023004"/>
    </source>
</evidence>
<keyword evidence="3" id="KW-0479">Metal-binding</keyword>
<comment type="similarity">
    <text evidence="1">Belongs to the class-I fumarase family.</text>
</comment>
<reference evidence="8" key="1">
    <citation type="journal article" date="2012" name="Environ. Microbiol.">
        <title>Genetic structure of three fosmid-fragments encoding 16S rRNA genes of the Miscellaneous Crenarchaeotic Group (MCG): implications for physiology and evolution of marine sedimentary archaea.</title>
        <authorList>
            <person name="Li P.Y."/>
            <person name="Xie B.B."/>
            <person name="Zhang X.Y."/>
            <person name="Qin Q.L."/>
            <person name="Dang H.Y."/>
            <person name="Wang X.M."/>
            <person name="Chen X.L."/>
            <person name="Yu J."/>
            <person name="Zhang Y.Z."/>
        </authorList>
    </citation>
    <scope>NUCLEOTIDE SEQUENCE</scope>
</reference>
<feature type="domain" description="Fe-S hydro-lyase tartrate dehydratase alpha-type catalytic" evidence="7">
    <location>
        <begin position="15"/>
        <end position="279"/>
    </location>
</feature>
<evidence type="ECO:0000259" key="7">
    <source>
        <dbReference type="Pfam" id="PF05681"/>
    </source>
</evidence>
<evidence type="ECO:0000256" key="2">
    <source>
        <dbReference type="ARBA" id="ARBA00022485"/>
    </source>
</evidence>
<dbReference type="GO" id="GO:0051539">
    <property type="term" value="F:4 iron, 4 sulfur cluster binding"/>
    <property type="evidence" value="ECO:0007669"/>
    <property type="project" value="UniProtKB-KW"/>
</dbReference>
<dbReference type="InterPro" id="IPR004646">
    <property type="entry name" value="Fe-S_hydro-lyase_TtdA-typ_cat"/>
</dbReference>
<dbReference type="AlphaFoldDB" id="G9BAU2"/>
<proteinExistence type="inferred from homology"/>
<dbReference type="GO" id="GO:0046872">
    <property type="term" value="F:metal ion binding"/>
    <property type="evidence" value="ECO:0007669"/>
    <property type="project" value="UniProtKB-KW"/>
</dbReference>
<name>G9BAU2_9ARCH</name>
<sequence length="295" mass="31625">MLMDIENVIEIVAFNLLKSAVIYLPEDVKDALKKAYSEETSETGKTQLKAILDNVEFAEKYQAPLCQDTGTITFYIRAGVAANGLGKIERALTEATRRATVEVPIRPNAVNPFTQKNSGDNTGRLIPYVNWEIGLGDEIEMTVMPKGGGSENTCLMGMLVPGEGINGVKQFVIDAVLKAGSKPCPPNVLGVGIGGGSDIAMKIAKKALLRPLNVRNLNPEIAELEEELLEAVNMTGIGPMGLGGKTTALGVNIDYAHRHPASYPAAVAFNCWASRRASAKIGRDGTVQYLTHDVE</sequence>
<evidence type="ECO:0000256" key="1">
    <source>
        <dbReference type="ARBA" id="ARBA00008876"/>
    </source>
</evidence>
<dbReference type="InterPro" id="IPR051208">
    <property type="entry name" value="Class-I_Fumarase/Tartrate_DH"/>
</dbReference>
<evidence type="ECO:0000256" key="3">
    <source>
        <dbReference type="ARBA" id="ARBA00022723"/>
    </source>
</evidence>